<feature type="compositionally biased region" description="Low complexity" evidence="1">
    <location>
        <begin position="39"/>
        <end position="56"/>
    </location>
</feature>
<protein>
    <submittedName>
        <fullName evidence="2">Uncharacterized protein</fullName>
    </submittedName>
</protein>
<dbReference type="EMBL" id="MU850080">
    <property type="protein sequence ID" value="KAK2631338.1"/>
    <property type="molecule type" value="Genomic_DNA"/>
</dbReference>
<dbReference type="AlphaFoldDB" id="A0AAD9WIK2"/>
<evidence type="ECO:0000256" key="1">
    <source>
        <dbReference type="SAM" id="MobiDB-lite"/>
    </source>
</evidence>
<gene>
    <name evidence="2" type="ORF">EUGRSUZ_L03057</name>
</gene>
<organism evidence="2 3">
    <name type="scientific">Eucalyptus grandis</name>
    <name type="common">Flooded gum</name>
    <dbReference type="NCBI Taxonomy" id="71139"/>
    <lineage>
        <taxon>Eukaryota</taxon>
        <taxon>Viridiplantae</taxon>
        <taxon>Streptophyta</taxon>
        <taxon>Embryophyta</taxon>
        <taxon>Tracheophyta</taxon>
        <taxon>Spermatophyta</taxon>
        <taxon>Magnoliopsida</taxon>
        <taxon>eudicotyledons</taxon>
        <taxon>Gunneridae</taxon>
        <taxon>Pentapetalae</taxon>
        <taxon>rosids</taxon>
        <taxon>malvids</taxon>
        <taxon>Myrtales</taxon>
        <taxon>Myrtaceae</taxon>
        <taxon>Myrtoideae</taxon>
        <taxon>Eucalypteae</taxon>
        <taxon>Eucalyptus</taxon>
    </lineage>
</organism>
<sequence length="195" mass="20518">MSWVGWNQTSESFHLALAYGAGEDSGHAGIEDPTCASVSLTASSGSGSGSSLGSMSPRDQEAGPGRIELDWTVGDNEDQVALRLQSQLMVAMPVPLDTVAVELSCRGEDENVGVDMRVVKRREPLKTVKMSKTSGSAQQSDGMGVLTRLLQWNFVNSATGGIGEGSLVCGEHWRTVTVVSLFGCGLSVSAYAQFS</sequence>
<reference evidence="2 3" key="1">
    <citation type="journal article" date="2014" name="Nature">
        <title>The genome of Eucalyptus grandis.</title>
        <authorList>
            <person name="Myburg A.A."/>
            <person name="Grattapaglia D."/>
            <person name="Tuskan G.A."/>
            <person name="Hellsten U."/>
            <person name="Hayes R.D."/>
            <person name="Grimwood J."/>
            <person name="Jenkins J."/>
            <person name="Lindquist E."/>
            <person name="Tice H."/>
            <person name="Bauer D."/>
            <person name="Goodstein D.M."/>
            <person name="Dubchak I."/>
            <person name="Poliakov A."/>
            <person name="Mizrachi E."/>
            <person name="Kullan A.R."/>
            <person name="Hussey S.G."/>
            <person name="Pinard D."/>
            <person name="van der Merwe K."/>
            <person name="Singh P."/>
            <person name="van Jaarsveld I."/>
            <person name="Silva-Junior O.B."/>
            <person name="Togawa R.C."/>
            <person name="Pappas M.R."/>
            <person name="Faria D.A."/>
            <person name="Sansaloni C.P."/>
            <person name="Petroli C.D."/>
            <person name="Yang X."/>
            <person name="Ranjan P."/>
            <person name="Tschaplinski T.J."/>
            <person name="Ye C.Y."/>
            <person name="Li T."/>
            <person name="Sterck L."/>
            <person name="Vanneste K."/>
            <person name="Murat F."/>
            <person name="Soler M."/>
            <person name="Clemente H.S."/>
            <person name="Saidi N."/>
            <person name="Cassan-Wang H."/>
            <person name="Dunand C."/>
            <person name="Hefer C.A."/>
            <person name="Bornberg-Bauer E."/>
            <person name="Kersting A.R."/>
            <person name="Vining K."/>
            <person name="Amarasinghe V."/>
            <person name="Ranik M."/>
            <person name="Naithani S."/>
            <person name="Elser J."/>
            <person name="Boyd A.E."/>
            <person name="Liston A."/>
            <person name="Spatafora J.W."/>
            <person name="Dharmwardhana P."/>
            <person name="Raja R."/>
            <person name="Sullivan C."/>
            <person name="Romanel E."/>
            <person name="Alves-Ferreira M."/>
            <person name="Kulheim C."/>
            <person name="Foley W."/>
            <person name="Carocha V."/>
            <person name="Paiva J."/>
            <person name="Kudrna D."/>
            <person name="Brommonschenkel S.H."/>
            <person name="Pasquali G."/>
            <person name="Byrne M."/>
            <person name="Rigault P."/>
            <person name="Tibbits J."/>
            <person name="Spokevicius A."/>
            <person name="Jones R.C."/>
            <person name="Steane D.A."/>
            <person name="Vaillancourt R.E."/>
            <person name="Potts B.M."/>
            <person name="Joubert F."/>
            <person name="Barry K."/>
            <person name="Pappas G.J."/>
            <person name="Strauss S.H."/>
            <person name="Jaiswal P."/>
            <person name="Grima-Pettenati J."/>
            <person name="Salse J."/>
            <person name="Van de Peer Y."/>
            <person name="Rokhsar D.S."/>
            <person name="Schmutz J."/>
        </authorList>
    </citation>
    <scope>NUCLEOTIDE SEQUENCE [LARGE SCALE GENOMIC DNA]</scope>
    <source>
        <strain evidence="3">cv. BRASUZ1</strain>
        <tissue evidence="2">Leaf extractions</tissue>
    </source>
</reference>
<feature type="region of interest" description="Disordered" evidence="1">
    <location>
        <begin position="39"/>
        <end position="65"/>
    </location>
</feature>
<name>A0AAD9WIK2_EUCGR</name>
<proteinExistence type="predicted"/>
<keyword evidence="3" id="KW-1185">Reference proteome</keyword>
<evidence type="ECO:0000313" key="3">
    <source>
        <dbReference type="Proteomes" id="UP000030711"/>
    </source>
</evidence>
<accession>A0AAD9WIK2</accession>
<dbReference type="Proteomes" id="UP000030711">
    <property type="component" value="Unassembled WGS sequence"/>
</dbReference>
<comment type="caution">
    <text evidence="2">The sequence shown here is derived from an EMBL/GenBank/DDBJ whole genome shotgun (WGS) entry which is preliminary data.</text>
</comment>
<evidence type="ECO:0000313" key="2">
    <source>
        <dbReference type="EMBL" id="KAK2631338.1"/>
    </source>
</evidence>